<dbReference type="GO" id="GO:0003700">
    <property type="term" value="F:DNA-binding transcription factor activity"/>
    <property type="evidence" value="ECO:0007669"/>
    <property type="project" value="InterPro"/>
</dbReference>
<dbReference type="GO" id="GO:0005737">
    <property type="term" value="C:cytoplasm"/>
    <property type="evidence" value="ECO:0007669"/>
    <property type="project" value="UniProtKB-SubCell"/>
</dbReference>
<dbReference type="AlphaFoldDB" id="A0A7J7TGM9"/>
<name>A0A7J7TGM9_RHIFE</name>
<comment type="caution">
    <text evidence="10">The sequence shown here is derived from an EMBL/GenBank/DDBJ whole genome shotgun (WGS) entry which is preliminary data.</text>
</comment>
<evidence type="ECO:0000313" key="10">
    <source>
        <dbReference type="EMBL" id="KAF6299851.1"/>
    </source>
</evidence>
<evidence type="ECO:0000256" key="7">
    <source>
        <dbReference type="ARBA" id="ARBA00023125"/>
    </source>
</evidence>
<dbReference type="InterPro" id="IPR001217">
    <property type="entry name" value="STAT"/>
</dbReference>
<comment type="subcellular location">
    <subcellularLocation>
        <location evidence="2">Cytoplasm</location>
    </subcellularLocation>
    <subcellularLocation>
        <location evidence="1">Nucleus</location>
    </subcellularLocation>
</comment>
<keyword evidence="6" id="KW-0805">Transcription regulation</keyword>
<proteinExistence type="predicted"/>
<keyword evidence="5" id="KW-0727">SH2 domain</keyword>
<organism evidence="10 11">
    <name type="scientific">Rhinolophus ferrumequinum</name>
    <name type="common">Greater horseshoe bat</name>
    <dbReference type="NCBI Taxonomy" id="59479"/>
    <lineage>
        <taxon>Eukaryota</taxon>
        <taxon>Metazoa</taxon>
        <taxon>Chordata</taxon>
        <taxon>Craniata</taxon>
        <taxon>Vertebrata</taxon>
        <taxon>Euteleostomi</taxon>
        <taxon>Mammalia</taxon>
        <taxon>Eutheria</taxon>
        <taxon>Laurasiatheria</taxon>
        <taxon>Chiroptera</taxon>
        <taxon>Yinpterochiroptera</taxon>
        <taxon>Rhinolophoidea</taxon>
        <taxon>Rhinolophidae</taxon>
        <taxon>Rhinolophinae</taxon>
        <taxon>Rhinolophus</taxon>
    </lineage>
</organism>
<evidence type="ECO:0000256" key="3">
    <source>
        <dbReference type="ARBA" id="ARBA00022490"/>
    </source>
</evidence>
<dbReference type="Proteomes" id="UP000585614">
    <property type="component" value="Unassembled WGS sequence"/>
</dbReference>
<keyword evidence="9" id="KW-0539">Nucleus</keyword>
<keyword evidence="3" id="KW-0963">Cytoplasm</keyword>
<keyword evidence="8" id="KW-0804">Transcription</keyword>
<reference evidence="10 11" key="1">
    <citation type="journal article" date="2020" name="Nature">
        <title>Six reference-quality genomes reveal evolution of bat adaptations.</title>
        <authorList>
            <person name="Jebb D."/>
            <person name="Huang Z."/>
            <person name="Pippel M."/>
            <person name="Hughes G.M."/>
            <person name="Lavrichenko K."/>
            <person name="Devanna P."/>
            <person name="Winkler S."/>
            <person name="Jermiin L.S."/>
            <person name="Skirmuntt E.C."/>
            <person name="Katzourakis A."/>
            <person name="Burkitt-Gray L."/>
            <person name="Ray D.A."/>
            <person name="Sullivan K.A.M."/>
            <person name="Roscito J.G."/>
            <person name="Kirilenko B.M."/>
            <person name="Davalos L.M."/>
            <person name="Corthals A.P."/>
            <person name="Power M.L."/>
            <person name="Jones G."/>
            <person name="Ransome R.D."/>
            <person name="Dechmann D.K.N."/>
            <person name="Locatelli A.G."/>
            <person name="Puechmaille S.J."/>
            <person name="Fedrigo O."/>
            <person name="Jarvis E.D."/>
            <person name="Hiller M."/>
            <person name="Vernes S.C."/>
            <person name="Myers E.W."/>
            <person name="Teeling E.C."/>
        </authorList>
    </citation>
    <scope>NUCLEOTIDE SEQUENCE [LARGE SCALE GENOMIC DNA]</scope>
    <source>
        <strain evidence="10">MRhiFer1</strain>
        <tissue evidence="10">Lung</tissue>
    </source>
</reference>
<evidence type="ECO:0000313" key="11">
    <source>
        <dbReference type="Proteomes" id="UP000585614"/>
    </source>
</evidence>
<evidence type="ECO:0000256" key="5">
    <source>
        <dbReference type="ARBA" id="ARBA00022999"/>
    </source>
</evidence>
<evidence type="ECO:0000256" key="9">
    <source>
        <dbReference type="ARBA" id="ARBA00023242"/>
    </source>
</evidence>
<dbReference type="GO" id="GO:0005634">
    <property type="term" value="C:nucleus"/>
    <property type="evidence" value="ECO:0007669"/>
    <property type="project" value="UniProtKB-SubCell"/>
</dbReference>
<dbReference type="GO" id="GO:0003677">
    <property type="term" value="F:DNA binding"/>
    <property type="evidence" value="ECO:0007669"/>
    <property type="project" value="UniProtKB-KW"/>
</dbReference>
<evidence type="ECO:0000256" key="4">
    <source>
        <dbReference type="ARBA" id="ARBA00022553"/>
    </source>
</evidence>
<dbReference type="PANTHER" id="PTHR11801">
    <property type="entry name" value="SIGNAL TRANSDUCER AND ACTIVATOR OF TRANSCRIPTION"/>
    <property type="match status" value="1"/>
</dbReference>
<dbReference type="InterPro" id="IPR012345">
    <property type="entry name" value="STAT_TF_DNA-bd_N"/>
</dbReference>
<evidence type="ECO:0000256" key="2">
    <source>
        <dbReference type="ARBA" id="ARBA00004496"/>
    </source>
</evidence>
<keyword evidence="4" id="KW-0597">Phosphoprotein</keyword>
<protein>
    <submittedName>
        <fullName evidence="10">Signal transducer and activator of transcription 3</fullName>
    </submittedName>
</protein>
<accession>A0A7J7TGM9</accession>
<gene>
    <name evidence="10" type="ORF">mRhiFer1_016267</name>
</gene>
<evidence type="ECO:0000256" key="8">
    <source>
        <dbReference type="ARBA" id="ARBA00023163"/>
    </source>
</evidence>
<evidence type="ECO:0000256" key="1">
    <source>
        <dbReference type="ARBA" id="ARBA00004123"/>
    </source>
</evidence>
<sequence length="105" mass="11190">MNMEESNNGSLSAEFKHLTLREQRCGNGGRANCDVSFVGDESQLGGFSLMGRGKGSSYCPELETSTCHFSCSHSLGAKMTWLEVTSAVSSLAWSISLVVPGVSLH</sequence>
<dbReference type="GO" id="GO:0007165">
    <property type="term" value="P:signal transduction"/>
    <property type="evidence" value="ECO:0007669"/>
    <property type="project" value="InterPro"/>
</dbReference>
<dbReference type="EMBL" id="JACAGC010000020">
    <property type="protein sequence ID" value="KAF6299851.1"/>
    <property type="molecule type" value="Genomic_DNA"/>
</dbReference>
<evidence type="ECO:0000256" key="6">
    <source>
        <dbReference type="ARBA" id="ARBA00023015"/>
    </source>
</evidence>
<dbReference type="Gene3D" id="2.60.40.630">
    <property type="entry name" value="STAT transcription factor, DNA-binding domain"/>
    <property type="match status" value="1"/>
</dbReference>
<dbReference type="SUPFAM" id="SSF49417">
    <property type="entry name" value="p53-like transcription factors"/>
    <property type="match status" value="1"/>
</dbReference>
<dbReference type="InterPro" id="IPR008967">
    <property type="entry name" value="p53-like_TF_DNA-bd_sf"/>
</dbReference>
<keyword evidence="7" id="KW-0238">DNA-binding</keyword>